<evidence type="ECO:0000313" key="2">
    <source>
        <dbReference type="EMBL" id="WOJ94747.1"/>
    </source>
</evidence>
<dbReference type="RefSeq" id="WP_407349380.1">
    <property type="nucleotide sequence ID" value="NZ_CP136864.1"/>
</dbReference>
<name>A0ABZ0I5E5_9GAMM</name>
<evidence type="ECO:0000256" key="1">
    <source>
        <dbReference type="SAM" id="SignalP"/>
    </source>
</evidence>
<feature type="signal peptide" evidence="1">
    <location>
        <begin position="1"/>
        <end position="24"/>
    </location>
</feature>
<feature type="chain" id="PRO_5047038615" evidence="1">
    <location>
        <begin position="25"/>
        <end position="113"/>
    </location>
</feature>
<dbReference type="Proteomes" id="UP001626537">
    <property type="component" value="Chromosome"/>
</dbReference>
<gene>
    <name evidence="2" type="ORF">R0135_06165</name>
</gene>
<organism evidence="2 3">
    <name type="scientific">Congregibacter variabilis</name>
    <dbReference type="NCBI Taxonomy" id="3081200"/>
    <lineage>
        <taxon>Bacteria</taxon>
        <taxon>Pseudomonadati</taxon>
        <taxon>Pseudomonadota</taxon>
        <taxon>Gammaproteobacteria</taxon>
        <taxon>Cellvibrionales</taxon>
        <taxon>Halieaceae</taxon>
        <taxon>Congregibacter</taxon>
    </lineage>
</organism>
<dbReference type="EMBL" id="CP136864">
    <property type="protein sequence ID" value="WOJ94747.1"/>
    <property type="molecule type" value="Genomic_DNA"/>
</dbReference>
<evidence type="ECO:0000313" key="3">
    <source>
        <dbReference type="Proteomes" id="UP001626537"/>
    </source>
</evidence>
<protein>
    <submittedName>
        <fullName evidence="2">Uncharacterized protein</fullName>
    </submittedName>
</protein>
<proteinExistence type="predicted"/>
<keyword evidence="3" id="KW-1185">Reference proteome</keyword>
<keyword evidence="1" id="KW-0732">Signal</keyword>
<accession>A0ABZ0I5E5</accession>
<reference evidence="2 3" key="1">
    <citation type="submission" date="2023-10" db="EMBL/GenBank/DDBJ databases">
        <title>Two novel species belonging to the OM43/NOR5 clade.</title>
        <authorList>
            <person name="Park M."/>
        </authorList>
    </citation>
    <scope>NUCLEOTIDE SEQUENCE [LARGE SCALE GENOMIC DNA]</scope>
    <source>
        <strain evidence="2 3">IMCC43200</strain>
    </source>
</reference>
<sequence>MKTKLSILLSAVLVASGFSAMASAETDKAVCEFYNHGKEKKDRTGPCTVSREGGEIEIELYKGKVYTLTPEEKRSNRYVDQDGNRAAREMDAAWKHTYKWKNQRLIVMYTEDK</sequence>